<keyword evidence="2" id="KW-1185">Reference proteome</keyword>
<accession>A0A8H6I251</accession>
<dbReference type="EMBL" id="JACGCI010000022">
    <property type="protein sequence ID" value="KAF6757405.1"/>
    <property type="molecule type" value="Genomic_DNA"/>
</dbReference>
<dbReference type="InterPro" id="IPR011008">
    <property type="entry name" value="Dimeric_a/b-barrel"/>
</dbReference>
<dbReference type="Gene3D" id="3.30.70.100">
    <property type="match status" value="2"/>
</dbReference>
<reference evidence="1 2" key="1">
    <citation type="submission" date="2020-07" db="EMBL/GenBank/DDBJ databases">
        <title>Comparative genomics of pyrophilous fungi reveals a link between fire events and developmental genes.</title>
        <authorList>
            <consortium name="DOE Joint Genome Institute"/>
            <person name="Steindorff A.S."/>
            <person name="Carver A."/>
            <person name="Calhoun S."/>
            <person name="Stillman K."/>
            <person name="Liu H."/>
            <person name="Lipzen A."/>
            <person name="Pangilinan J."/>
            <person name="Labutti K."/>
            <person name="Bruns T.D."/>
            <person name="Grigoriev I.V."/>
        </authorList>
    </citation>
    <scope>NUCLEOTIDE SEQUENCE [LARGE SCALE GENOMIC DNA]</scope>
    <source>
        <strain evidence="1 2">CBS 144469</strain>
    </source>
</reference>
<dbReference type="SUPFAM" id="SSF54909">
    <property type="entry name" value="Dimeric alpha+beta barrel"/>
    <property type="match status" value="1"/>
</dbReference>
<evidence type="ECO:0008006" key="3">
    <source>
        <dbReference type="Google" id="ProtNLM"/>
    </source>
</evidence>
<sequence>MTIFEIVVIPATEAYLENPAILKPVLEALRKTPGVIKQWIGARVEDKKLVHHVIEWESFEAKDKFDASPSSEELLALVKPASNGEPTFYTLTVDHPADGVLAAPITEYAIATVTEEHKEELVSLLKSLGSELVTSVKSCYGPPSLGQVRESSGKVVLLLGWDTVQAHLDAVKDHKGVGKLFIIASLEVVHAPMAKYPPA</sequence>
<gene>
    <name evidence="1" type="ORF">DFP72DRAFT_891065</name>
</gene>
<evidence type="ECO:0000313" key="1">
    <source>
        <dbReference type="EMBL" id="KAF6757405.1"/>
    </source>
</evidence>
<dbReference type="Proteomes" id="UP000521943">
    <property type="component" value="Unassembled WGS sequence"/>
</dbReference>
<organism evidence="1 2">
    <name type="scientific">Ephemerocybe angulata</name>
    <dbReference type="NCBI Taxonomy" id="980116"/>
    <lineage>
        <taxon>Eukaryota</taxon>
        <taxon>Fungi</taxon>
        <taxon>Dikarya</taxon>
        <taxon>Basidiomycota</taxon>
        <taxon>Agaricomycotina</taxon>
        <taxon>Agaricomycetes</taxon>
        <taxon>Agaricomycetidae</taxon>
        <taxon>Agaricales</taxon>
        <taxon>Agaricineae</taxon>
        <taxon>Psathyrellaceae</taxon>
        <taxon>Ephemerocybe</taxon>
    </lineage>
</organism>
<name>A0A8H6I251_9AGAR</name>
<evidence type="ECO:0000313" key="2">
    <source>
        <dbReference type="Proteomes" id="UP000521943"/>
    </source>
</evidence>
<comment type="caution">
    <text evidence="1">The sequence shown here is derived from an EMBL/GenBank/DDBJ whole genome shotgun (WGS) entry which is preliminary data.</text>
</comment>
<dbReference type="OrthoDB" id="3830579at2759"/>
<proteinExistence type="predicted"/>
<dbReference type="AlphaFoldDB" id="A0A8H6I251"/>
<protein>
    <recommendedName>
        <fullName evidence="3">ABM domain-containing protein</fullName>
    </recommendedName>
</protein>